<proteinExistence type="inferred from homology"/>
<organism evidence="7 8">
    <name type="scientific">Acer saccharum</name>
    <name type="common">Sugar maple</name>
    <dbReference type="NCBI Taxonomy" id="4024"/>
    <lineage>
        <taxon>Eukaryota</taxon>
        <taxon>Viridiplantae</taxon>
        <taxon>Streptophyta</taxon>
        <taxon>Embryophyta</taxon>
        <taxon>Tracheophyta</taxon>
        <taxon>Spermatophyta</taxon>
        <taxon>Magnoliopsida</taxon>
        <taxon>eudicotyledons</taxon>
        <taxon>Gunneridae</taxon>
        <taxon>Pentapetalae</taxon>
        <taxon>rosids</taxon>
        <taxon>malvids</taxon>
        <taxon>Sapindales</taxon>
        <taxon>Sapindaceae</taxon>
        <taxon>Hippocastanoideae</taxon>
        <taxon>Acereae</taxon>
        <taxon>Acer</taxon>
    </lineage>
</organism>
<evidence type="ECO:0000259" key="6">
    <source>
        <dbReference type="Pfam" id="PF05182"/>
    </source>
</evidence>
<dbReference type="GO" id="GO:0006397">
    <property type="term" value="P:mRNA processing"/>
    <property type="evidence" value="ECO:0007669"/>
    <property type="project" value="UniProtKB-KW"/>
</dbReference>
<protein>
    <recommendedName>
        <fullName evidence="6">Pre-mRNA polyadenylation factor Fip1 domain-containing protein</fullName>
    </recommendedName>
</protein>
<evidence type="ECO:0000313" key="7">
    <source>
        <dbReference type="EMBL" id="KAK0572195.1"/>
    </source>
</evidence>
<feature type="compositionally biased region" description="Basic and acidic residues" evidence="5">
    <location>
        <begin position="103"/>
        <end position="114"/>
    </location>
</feature>
<evidence type="ECO:0000256" key="3">
    <source>
        <dbReference type="ARBA" id="ARBA00022664"/>
    </source>
</evidence>
<feature type="compositionally biased region" description="Basic and acidic residues" evidence="5">
    <location>
        <begin position="730"/>
        <end position="755"/>
    </location>
</feature>
<feature type="region of interest" description="Disordered" evidence="5">
    <location>
        <begin position="1"/>
        <end position="144"/>
    </location>
</feature>
<feature type="compositionally biased region" description="Polar residues" evidence="5">
    <location>
        <begin position="1151"/>
        <end position="1167"/>
    </location>
</feature>
<feature type="compositionally biased region" description="Basic and acidic residues" evidence="5">
    <location>
        <begin position="631"/>
        <end position="648"/>
    </location>
</feature>
<feature type="compositionally biased region" description="Basic and acidic residues" evidence="5">
    <location>
        <begin position="1252"/>
        <end position="1274"/>
    </location>
</feature>
<feature type="compositionally biased region" description="Gly residues" evidence="5">
    <location>
        <begin position="117"/>
        <end position="127"/>
    </location>
</feature>
<evidence type="ECO:0000256" key="1">
    <source>
        <dbReference type="ARBA" id="ARBA00004123"/>
    </source>
</evidence>
<evidence type="ECO:0000256" key="2">
    <source>
        <dbReference type="ARBA" id="ARBA00007459"/>
    </source>
</evidence>
<dbReference type="InterPro" id="IPR044976">
    <property type="entry name" value="FIPS5/FIPS3-like"/>
</dbReference>
<feature type="compositionally biased region" description="Basic and acidic residues" evidence="5">
    <location>
        <begin position="900"/>
        <end position="1084"/>
    </location>
</feature>
<dbReference type="GO" id="GO:0016607">
    <property type="term" value="C:nuclear speck"/>
    <property type="evidence" value="ECO:0007669"/>
    <property type="project" value="TreeGrafter"/>
</dbReference>
<evidence type="ECO:0000256" key="5">
    <source>
        <dbReference type="SAM" id="MobiDB-lite"/>
    </source>
</evidence>
<reference evidence="7" key="1">
    <citation type="journal article" date="2022" name="Plant J.">
        <title>Strategies of tolerance reflected in two North American maple genomes.</title>
        <authorList>
            <person name="McEvoy S.L."/>
            <person name="Sezen U.U."/>
            <person name="Trouern-Trend A."/>
            <person name="McMahon S.M."/>
            <person name="Schaberg P.G."/>
            <person name="Yang J."/>
            <person name="Wegrzyn J.L."/>
            <person name="Swenson N.G."/>
        </authorList>
    </citation>
    <scope>NUCLEOTIDE SEQUENCE</scope>
    <source>
        <strain evidence="7">NS2018</strain>
    </source>
</reference>
<feature type="compositionally biased region" description="Basic and acidic residues" evidence="5">
    <location>
        <begin position="604"/>
        <end position="619"/>
    </location>
</feature>
<feature type="compositionally biased region" description="Basic and acidic residues" evidence="5">
    <location>
        <begin position="1140"/>
        <end position="1150"/>
    </location>
</feature>
<feature type="compositionally biased region" description="Pro residues" evidence="5">
    <location>
        <begin position="31"/>
        <end position="51"/>
    </location>
</feature>
<feature type="compositionally biased region" description="Basic and acidic residues" evidence="5">
    <location>
        <begin position="1206"/>
        <end position="1227"/>
    </location>
</feature>
<dbReference type="Pfam" id="PF05182">
    <property type="entry name" value="Fip1"/>
    <property type="match status" value="1"/>
</dbReference>
<feature type="region of interest" description="Disordered" evidence="5">
    <location>
        <begin position="550"/>
        <end position="1274"/>
    </location>
</feature>
<dbReference type="PANTHER" id="PTHR36884">
    <property type="entry name" value="FIP1[III]-LIKE PROTEIN"/>
    <property type="match status" value="1"/>
</dbReference>
<feature type="compositionally biased region" description="Basic and acidic residues" evidence="5">
    <location>
        <begin position="658"/>
        <end position="671"/>
    </location>
</feature>
<feature type="compositionally biased region" description="Acidic residues" evidence="5">
    <location>
        <begin position="83"/>
        <end position="93"/>
    </location>
</feature>
<feature type="domain" description="Pre-mRNA polyadenylation factor Fip1" evidence="6">
    <location>
        <begin position="352"/>
        <end position="394"/>
    </location>
</feature>
<name>A0AA39REB4_ACESA</name>
<comment type="similarity">
    <text evidence="2">Belongs to the FIP1 family.</text>
</comment>
<dbReference type="Proteomes" id="UP001168877">
    <property type="component" value="Unassembled WGS sequence"/>
</dbReference>
<keyword evidence="3" id="KW-0507">mRNA processing</keyword>
<comment type="caution">
    <text evidence="7">The sequence shown here is derived from an EMBL/GenBank/DDBJ whole genome shotgun (WGS) entry which is preliminary data.</text>
</comment>
<dbReference type="EMBL" id="JAUESC010000388">
    <property type="protein sequence ID" value="KAK0572195.1"/>
    <property type="molecule type" value="Genomic_DNA"/>
</dbReference>
<feature type="compositionally biased region" description="Basic and acidic residues" evidence="5">
    <location>
        <begin position="1105"/>
        <end position="1131"/>
    </location>
</feature>
<feature type="compositionally biased region" description="Basic and acidic residues" evidence="5">
    <location>
        <begin position="774"/>
        <end position="814"/>
    </location>
</feature>
<feature type="compositionally biased region" description="Acidic residues" evidence="5">
    <location>
        <begin position="720"/>
        <end position="729"/>
    </location>
</feature>
<dbReference type="GO" id="GO:0003723">
    <property type="term" value="F:RNA binding"/>
    <property type="evidence" value="ECO:0007669"/>
    <property type="project" value="TreeGrafter"/>
</dbReference>
<dbReference type="PANTHER" id="PTHR36884:SF1">
    <property type="entry name" value="FIP1[V]-LIKE PROTEIN"/>
    <property type="match status" value="1"/>
</dbReference>
<evidence type="ECO:0000313" key="8">
    <source>
        <dbReference type="Proteomes" id="UP001168877"/>
    </source>
</evidence>
<feature type="compositionally biased region" description="Basic and acidic residues" evidence="5">
    <location>
        <begin position="1176"/>
        <end position="1186"/>
    </location>
</feature>
<keyword evidence="8" id="KW-1185">Reference proteome</keyword>
<reference evidence="7" key="2">
    <citation type="submission" date="2023-06" db="EMBL/GenBank/DDBJ databases">
        <authorList>
            <person name="Swenson N.G."/>
            <person name="Wegrzyn J.L."/>
            <person name="Mcevoy S.L."/>
        </authorList>
    </citation>
    <scope>NUCLEOTIDE SEQUENCE</scope>
    <source>
        <strain evidence="7">NS2018</strain>
        <tissue evidence="7">Leaf</tissue>
    </source>
</reference>
<gene>
    <name evidence="7" type="ORF">LWI29_027649</name>
</gene>
<keyword evidence="4" id="KW-0539">Nucleus</keyword>
<comment type="subcellular location">
    <subcellularLocation>
        <location evidence="1">Nucleus</location>
    </subcellularLocation>
</comment>
<accession>A0AA39REB4</accession>
<feature type="region of interest" description="Disordered" evidence="5">
    <location>
        <begin position="433"/>
        <end position="464"/>
    </location>
</feature>
<sequence length="1406" mass="158814">MEEDDEFGDLYTDVLRPLSASHPQHISPEPIDNPPTSYPNSTLPPPPPSPSVAPSQFVDSHAPPRSPDKSSGSCELIDKDVTFDIEEPDDDDAPMIPGISVEGSKRGDGDDGSEKQNGGGGGAGNAIGGEEEDDWDSDSDDDLQIVLNDDHNRGGAAAMGAIDDAVDDDDDEDEDPLVIVGDADANNQGMMIMEEQEWGGDDAPGVQMVEGGAEKKEMTTMGERGAANGLAGAVSVAASAAAVKIGYSNHYPYHNPYHSQFKYVRPGAAPIPGTTAVGPGGAHGQVRPLVNMGPAAGRGRGDWRPTGMKNGPPMQKSFHSGFGMAATGNNMTGRPFGVGLEFTLPSHKTIFDVDIDGFEEKPWKYPGVDVSDFFNFGLNEDSWKEYCKQLEQHRLETTMQSKIRVYESGRTDQDYDPDLPPELAAATANLDNPAENANLGKSDVGQSDLTKGSARVRPPLPTGRAIQVEGGYGERLPSIDTRPPRLRDSDAIIEIVCQGSVDDDSTTGNGDRDNDLPVEELRGGHVAEDEMGPLDSDYFDGFPGDYNGRKRELVGRRPPFMNSVHGNIPEGDRIVPFPPEASLQYRPDSRGPTAVYPSENIGNPREERRIQGRTRDRSPHLTPSRSPPIKKFQDNHKEESVESMEGKHSPISPPVTVRDGRELSVEHKDAVQDDSAPGDGSSAMEREETNTTTTNDTLKDGNSLHSGKKQKLTSLAEQPELQELDDEDDSKAARSSENSKARSGSSRDYKKWRDGVEEEVMQDGHSTRTGTVKKQIEENEQSSRRKDREGRQEMERNRMVAKGREGSYPRRDLDPSLAHPLHMKTEGFDRRNERENPGVWQRRDEDYSRKNRTEDSKKREREHGDEMGSRHRGKAREGERSDKDEHLHSRKQLDNGSYRVYDKDGGSRHRERDDNLKNRYDMVDDYYSKRRKDDEYLRRDHADKDEILHPQRDSINRRKRERDDIFDQRKRDDQQRIRENFDDHHPVRHKDEAWSQRERGERPREREREREEWHRLKSHEETLSKREREEGRGAVRTGRSSEDKAWVGHPRAKDDYNKVSDKEYQSKDTVRHSEQLKRRERIEDESLLYSRGREDVYARGNQFNNEERKSRQERSGPRNDRAVHASDNPRMHEKKHKETMRKNREPEGGDHNSSGTSKRNQEDQSGLISEMGFKGTLEKGNGEKPPLHRNSSRKQKEEASSDDEQLDSKRGRSKLERWTSHKERDFSINKASKPPEEPATAVEPIDEQQPSAERKDVGDTEIKGTDAKADDRHLDTVEKLKKRSERFKLPMPSEKDVAAAIKKMENEPLPCAKSDTPAAADSEIKQERPARKRRWIQSGFSEGHVLYVRIRRVRLKLKLKLKLNAAGCFAWKKLMSRRGKLSFDLIRLIYLLNVSCSLMRHFDFVL</sequence>
<dbReference type="InterPro" id="IPR007854">
    <property type="entry name" value="Fip1_dom"/>
</dbReference>
<evidence type="ECO:0000256" key="4">
    <source>
        <dbReference type="ARBA" id="ARBA00023242"/>
    </source>
</evidence>
<feature type="compositionally biased region" description="Basic and acidic residues" evidence="5">
    <location>
        <begin position="823"/>
        <end position="893"/>
    </location>
</feature>
<feature type="compositionally biased region" description="Acidic residues" evidence="5">
    <location>
        <begin position="129"/>
        <end position="143"/>
    </location>
</feature>